<evidence type="ECO:0000256" key="1">
    <source>
        <dbReference type="ARBA" id="ARBA00022679"/>
    </source>
</evidence>
<dbReference type="Pfam" id="PF00534">
    <property type="entry name" value="Glycos_transf_1"/>
    <property type="match status" value="1"/>
</dbReference>
<gene>
    <name evidence="4" type="ORF">COT94_04290</name>
</gene>
<organism evidence="4 5">
    <name type="scientific">Candidatus Falkowbacteria bacterium CG10_big_fil_rev_8_21_14_0_10_37_14</name>
    <dbReference type="NCBI Taxonomy" id="1974561"/>
    <lineage>
        <taxon>Bacteria</taxon>
        <taxon>Candidatus Falkowiibacteriota</taxon>
    </lineage>
</organism>
<dbReference type="EMBL" id="PFAM01000023">
    <property type="protein sequence ID" value="PIT95777.1"/>
    <property type="molecule type" value="Genomic_DNA"/>
</dbReference>
<accession>A0A2M6WSI8</accession>
<dbReference type="Gene3D" id="3.40.50.2000">
    <property type="entry name" value="Glycogen Phosphorylase B"/>
    <property type="match status" value="2"/>
</dbReference>
<feature type="domain" description="Glycosyl transferase family 1" evidence="2">
    <location>
        <begin position="206"/>
        <end position="369"/>
    </location>
</feature>
<sequence>MIKQSKNDRRRIGIDARFYGSIGKGLGRYTQETVDQVIRLDPHNDYVIFLRSENWEDFKINQSNVKKVLADVAWYGLAEQIVMPYLIAKEKLDLIHFPHFNVPLLCQTAFVVTIHDLILFHYPTQRASTLSPVLYWLKNYAYRQIINRAVKKAKKIITVSEFTKQDLITSLLIPADKIKVIYEGVASLQSSETVNYSKVLEKYGITEPYWLYVGNAYPHKNLETLIKVFADFCKIESEAKLVLVGKEDYFYKRLKASASEMQLWHDQPVTNNSVIFAGFVPDAVLAYLYKHAEAYVFPSLYEGFGLPPLEAMSMGTPVLSSERSSLPEILDTAAMYFNPKQPQTILKAMLDLYKDQFLREKMIKLGRERIKKFNWIDSGAETLKVYKQVL</sequence>
<dbReference type="PANTHER" id="PTHR46401:SF2">
    <property type="entry name" value="GLYCOSYLTRANSFERASE WBBK-RELATED"/>
    <property type="match status" value="1"/>
</dbReference>
<evidence type="ECO:0000313" key="4">
    <source>
        <dbReference type="EMBL" id="PIT95777.1"/>
    </source>
</evidence>
<evidence type="ECO:0000259" key="2">
    <source>
        <dbReference type="Pfam" id="PF00534"/>
    </source>
</evidence>
<dbReference type="AlphaFoldDB" id="A0A2M6WSI8"/>
<name>A0A2M6WSI8_9BACT</name>
<dbReference type="Pfam" id="PF13439">
    <property type="entry name" value="Glyco_transf_4"/>
    <property type="match status" value="1"/>
</dbReference>
<dbReference type="PANTHER" id="PTHR46401">
    <property type="entry name" value="GLYCOSYLTRANSFERASE WBBK-RELATED"/>
    <property type="match status" value="1"/>
</dbReference>
<feature type="domain" description="Glycosyltransferase subfamily 4-like N-terminal" evidence="3">
    <location>
        <begin position="72"/>
        <end position="185"/>
    </location>
</feature>
<comment type="caution">
    <text evidence="4">The sequence shown here is derived from an EMBL/GenBank/DDBJ whole genome shotgun (WGS) entry which is preliminary data.</text>
</comment>
<dbReference type="InterPro" id="IPR001296">
    <property type="entry name" value="Glyco_trans_1"/>
</dbReference>
<reference evidence="5" key="1">
    <citation type="submission" date="2017-09" db="EMBL/GenBank/DDBJ databases">
        <title>Depth-based differentiation of microbial function through sediment-hosted aquifers and enrichment of novel symbionts in the deep terrestrial subsurface.</title>
        <authorList>
            <person name="Probst A.J."/>
            <person name="Ladd B."/>
            <person name="Jarett J.K."/>
            <person name="Geller-Mcgrath D.E."/>
            <person name="Sieber C.M.K."/>
            <person name="Emerson J.B."/>
            <person name="Anantharaman K."/>
            <person name="Thomas B.C."/>
            <person name="Malmstrom R."/>
            <person name="Stieglmeier M."/>
            <person name="Klingl A."/>
            <person name="Woyke T."/>
            <person name="Ryan C.M."/>
            <person name="Banfield J.F."/>
        </authorList>
    </citation>
    <scope>NUCLEOTIDE SEQUENCE [LARGE SCALE GENOMIC DNA]</scope>
</reference>
<dbReference type="SUPFAM" id="SSF53756">
    <property type="entry name" value="UDP-Glycosyltransferase/glycogen phosphorylase"/>
    <property type="match status" value="1"/>
</dbReference>
<dbReference type="InterPro" id="IPR028098">
    <property type="entry name" value="Glyco_trans_4-like_N"/>
</dbReference>
<dbReference type="CDD" id="cd03809">
    <property type="entry name" value="GT4_MtfB-like"/>
    <property type="match status" value="1"/>
</dbReference>
<dbReference type="Proteomes" id="UP000228533">
    <property type="component" value="Unassembled WGS sequence"/>
</dbReference>
<protein>
    <recommendedName>
        <fullName evidence="6">Glycosyltransferase family 1 protein</fullName>
    </recommendedName>
</protein>
<evidence type="ECO:0000313" key="5">
    <source>
        <dbReference type="Proteomes" id="UP000228533"/>
    </source>
</evidence>
<keyword evidence="1" id="KW-0808">Transferase</keyword>
<evidence type="ECO:0000259" key="3">
    <source>
        <dbReference type="Pfam" id="PF13439"/>
    </source>
</evidence>
<evidence type="ECO:0008006" key="6">
    <source>
        <dbReference type="Google" id="ProtNLM"/>
    </source>
</evidence>
<dbReference type="GO" id="GO:0016757">
    <property type="term" value="F:glycosyltransferase activity"/>
    <property type="evidence" value="ECO:0007669"/>
    <property type="project" value="InterPro"/>
</dbReference>
<proteinExistence type="predicted"/>